<dbReference type="Proteomes" id="UP000298061">
    <property type="component" value="Unassembled WGS sequence"/>
</dbReference>
<sequence length="151" mass="16818">KTEKKRTVVSGRGGEVLVEIDWDHSSPRLVYRGEKKRKLKEWIPLKENKSFRQIKYLEKKYRWTARDECVVLEPAEKPGYPYAVCRDGEGGSILLEVFQEALDIAGLLEMCVVGVVAMQSGKKLGDEDDTSTDEAVGSIGALIGTLIAFNA</sequence>
<evidence type="ECO:0000313" key="2">
    <source>
        <dbReference type="EMBL" id="TFY73657.1"/>
    </source>
</evidence>
<dbReference type="OrthoDB" id="3191568at2759"/>
<reference evidence="2 3" key="1">
    <citation type="submission" date="2019-02" db="EMBL/GenBank/DDBJ databases">
        <title>Genome sequencing of the rare red list fungi Hericium alpestre (H. flagellum).</title>
        <authorList>
            <person name="Buettner E."/>
            <person name="Kellner H."/>
        </authorList>
    </citation>
    <scope>NUCLEOTIDE SEQUENCE [LARGE SCALE GENOMIC DNA]</scope>
    <source>
        <strain evidence="2 3">DSM 108284</strain>
    </source>
</reference>
<keyword evidence="3" id="KW-1185">Reference proteome</keyword>
<gene>
    <name evidence="2" type="ORF">EWM64_g10355</name>
</gene>
<organism evidence="2 3">
    <name type="scientific">Hericium alpestre</name>
    <dbReference type="NCBI Taxonomy" id="135208"/>
    <lineage>
        <taxon>Eukaryota</taxon>
        <taxon>Fungi</taxon>
        <taxon>Dikarya</taxon>
        <taxon>Basidiomycota</taxon>
        <taxon>Agaricomycotina</taxon>
        <taxon>Agaricomycetes</taxon>
        <taxon>Russulales</taxon>
        <taxon>Hericiaceae</taxon>
        <taxon>Hericium</taxon>
    </lineage>
</organism>
<dbReference type="InterPro" id="IPR046528">
    <property type="entry name" value="DUF6593"/>
</dbReference>
<comment type="caution">
    <text evidence="2">The sequence shown here is derived from an EMBL/GenBank/DDBJ whole genome shotgun (WGS) entry which is preliminary data.</text>
</comment>
<dbReference type="EMBL" id="SFCI01002658">
    <property type="protein sequence ID" value="TFY73657.1"/>
    <property type="molecule type" value="Genomic_DNA"/>
</dbReference>
<accession>A0A4Y9ZI23</accession>
<protein>
    <recommendedName>
        <fullName evidence="1">DUF6593 domain-containing protein</fullName>
    </recommendedName>
</protein>
<feature type="non-terminal residue" evidence="2">
    <location>
        <position position="1"/>
    </location>
</feature>
<dbReference type="Pfam" id="PF20236">
    <property type="entry name" value="DUF6593"/>
    <property type="match status" value="1"/>
</dbReference>
<name>A0A4Y9ZI23_9AGAM</name>
<evidence type="ECO:0000259" key="1">
    <source>
        <dbReference type="Pfam" id="PF20236"/>
    </source>
</evidence>
<evidence type="ECO:0000313" key="3">
    <source>
        <dbReference type="Proteomes" id="UP000298061"/>
    </source>
</evidence>
<proteinExistence type="predicted"/>
<feature type="domain" description="DUF6593" evidence="1">
    <location>
        <begin position="4"/>
        <end position="120"/>
    </location>
</feature>
<dbReference type="AlphaFoldDB" id="A0A4Y9ZI23"/>